<evidence type="ECO:0000313" key="1">
    <source>
        <dbReference type="EMBL" id="SFO77748.1"/>
    </source>
</evidence>
<accession>A0A1I5JY91</accession>
<sequence>MDHSVFVKQFRDQGFLSIKEGNGKVITLLQASHWKPEMGTDWVYLLFDLFQIRSVSEQFSEISLDIVEFASKPTIYTSPANILIPEGLPVEGKIRFSLIREPDWNKLLFQISQPVLVKLESDRPAEVETKKLFPLFSPSLKELYLGPEGDVKIIKG</sequence>
<dbReference type="AlphaFoldDB" id="A0A1I5JY91"/>
<organism evidence="1 2">
    <name type="scientific">Algoriphagus ornithinivorans</name>
    <dbReference type="NCBI Taxonomy" id="226506"/>
    <lineage>
        <taxon>Bacteria</taxon>
        <taxon>Pseudomonadati</taxon>
        <taxon>Bacteroidota</taxon>
        <taxon>Cytophagia</taxon>
        <taxon>Cytophagales</taxon>
        <taxon>Cyclobacteriaceae</taxon>
        <taxon>Algoriphagus</taxon>
    </lineage>
</organism>
<dbReference type="RefSeq" id="WP_245756459.1">
    <property type="nucleotide sequence ID" value="NZ_FOVW01000014.1"/>
</dbReference>
<gene>
    <name evidence="1" type="ORF">SAMN04488519_11458</name>
</gene>
<reference evidence="2" key="1">
    <citation type="submission" date="2016-10" db="EMBL/GenBank/DDBJ databases">
        <authorList>
            <person name="Varghese N."/>
            <person name="Submissions S."/>
        </authorList>
    </citation>
    <scope>NUCLEOTIDE SEQUENCE [LARGE SCALE GENOMIC DNA]</scope>
    <source>
        <strain evidence="2">DSM 15282</strain>
    </source>
</reference>
<protein>
    <submittedName>
        <fullName evidence="1">Uncharacterized protein</fullName>
    </submittedName>
</protein>
<dbReference type="STRING" id="226506.SAMN04488519_11458"/>
<keyword evidence="2" id="KW-1185">Reference proteome</keyword>
<evidence type="ECO:0000313" key="2">
    <source>
        <dbReference type="Proteomes" id="UP000199564"/>
    </source>
</evidence>
<dbReference type="EMBL" id="FOVW01000014">
    <property type="protein sequence ID" value="SFO77748.1"/>
    <property type="molecule type" value="Genomic_DNA"/>
</dbReference>
<name>A0A1I5JY91_9BACT</name>
<dbReference type="Proteomes" id="UP000199564">
    <property type="component" value="Unassembled WGS sequence"/>
</dbReference>
<proteinExistence type="predicted"/>